<dbReference type="EMBL" id="AOTZ01000009">
    <property type="protein sequence ID" value="EZP74993.1"/>
    <property type="molecule type" value="Genomic_DNA"/>
</dbReference>
<dbReference type="Gene3D" id="1.10.10.2910">
    <property type="match status" value="1"/>
</dbReference>
<dbReference type="InterPro" id="IPR052345">
    <property type="entry name" value="Rad_response_metalloprotease"/>
</dbReference>
<dbReference type="Proteomes" id="UP000023566">
    <property type="component" value="Chromosome"/>
</dbReference>
<evidence type="ECO:0000313" key="4">
    <source>
        <dbReference type="Proteomes" id="UP000023566"/>
    </source>
</evidence>
<keyword evidence="4" id="KW-1185">Reference proteome</keyword>
<dbReference type="RefSeq" id="WP_043904725.1">
    <property type="nucleotide sequence ID" value="NZ_CM002692.1"/>
</dbReference>
<accession>A0ABC9VGB1</accession>
<dbReference type="EMBL" id="AOTZ01000004">
    <property type="protein sequence ID" value="EZP77640.1"/>
    <property type="molecule type" value="Genomic_DNA"/>
</dbReference>
<dbReference type="InterPro" id="IPR010359">
    <property type="entry name" value="IrrE_HExxH"/>
</dbReference>
<comment type="caution">
    <text evidence="3">The sequence shown here is derived from an EMBL/GenBank/DDBJ whole genome shotgun (WGS) entry which is preliminary data.</text>
</comment>
<evidence type="ECO:0000259" key="1">
    <source>
        <dbReference type="Pfam" id="PF06114"/>
    </source>
</evidence>
<name>A0ABC9VGB1_9BACL</name>
<evidence type="ECO:0000313" key="2">
    <source>
        <dbReference type="EMBL" id="EZP74993.1"/>
    </source>
</evidence>
<reference evidence="3 4" key="2">
    <citation type="journal article" date="2014" name="Appl. Microbiol. Biotechnol.">
        <title>Transformable facultative thermophile Geobacillus stearothermophilus NUB3621 as a host strain for metabolic engineering.</title>
        <authorList>
            <person name="Blanchard K."/>
            <person name="Robic S."/>
            <person name="Matsumura I."/>
        </authorList>
    </citation>
    <scope>NUCLEOTIDE SEQUENCE [LARGE SCALE GENOMIC DNA]</scope>
    <source>
        <strain evidence="3 4">NUB3621</strain>
    </source>
</reference>
<evidence type="ECO:0000313" key="3">
    <source>
        <dbReference type="EMBL" id="EZP77640.1"/>
    </source>
</evidence>
<gene>
    <name evidence="3" type="ORF">H839_08404</name>
    <name evidence="2" type="ORF">H839_15873</name>
</gene>
<reference evidence="3" key="1">
    <citation type="submission" date="2013-02" db="EMBL/GenBank/DDBJ databases">
        <authorList>
            <person name="Blanchard K.H."/>
            <person name="Matsumura I."/>
        </authorList>
    </citation>
    <scope>NUCLEOTIDE SEQUENCE</scope>
    <source>
        <strain evidence="3">NUB3621</strain>
    </source>
</reference>
<dbReference type="AlphaFoldDB" id="A0ABC9VGB1"/>
<dbReference type="Pfam" id="PF06114">
    <property type="entry name" value="Peptidase_M78"/>
    <property type="match status" value="1"/>
</dbReference>
<dbReference type="PANTHER" id="PTHR43236:SF1">
    <property type="entry name" value="BLL7220 PROTEIN"/>
    <property type="match status" value="1"/>
</dbReference>
<sequence>MEIYSKIYKNNNLYWLAKSRAIAVRQKYGLESGPIRQPVFSFLERENCFVVTIDLGKTSATGMYLRKDDNKLVLIHKKRVLGQQNFTAAHELSHVLFDEDSLMDICYPEHYQKKDTKEILADFFAANFLMPEEDIITDCENLKYINKKNIVLLSAKYQVSFIAMALRLYTLGFITREDFDKYKKQSTKGKIGARKICEDEGIDPAPFIAPLQSYISPSFFELLVNVYHKANISRSVFIDYYLKPLEEELQLSLQHIVEKADREYPTEMEWDDI</sequence>
<feature type="domain" description="IrrE N-terminal-like" evidence="1">
    <location>
        <begin position="44"/>
        <end position="168"/>
    </location>
</feature>
<protein>
    <recommendedName>
        <fullName evidence="1">IrrE N-terminal-like domain-containing protein</fullName>
    </recommendedName>
</protein>
<organism evidence="3 4">
    <name type="scientific">Parageobacillus genomosp. 1</name>
    <dbReference type="NCBI Taxonomy" id="1295642"/>
    <lineage>
        <taxon>Bacteria</taxon>
        <taxon>Bacillati</taxon>
        <taxon>Bacillota</taxon>
        <taxon>Bacilli</taxon>
        <taxon>Bacillales</taxon>
        <taxon>Anoxybacillaceae</taxon>
        <taxon>Parageobacillus</taxon>
    </lineage>
</organism>
<dbReference type="PANTHER" id="PTHR43236">
    <property type="entry name" value="ANTITOXIN HIGA1"/>
    <property type="match status" value="1"/>
</dbReference>
<proteinExistence type="predicted"/>